<dbReference type="STRING" id="1279009.ADICEAN_02889"/>
<keyword evidence="4 8" id="KW-0808">Transferase</keyword>
<dbReference type="OrthoDB" id="109585at2"/>
<dbReference type="AlphaFoldDB" id="M7NTZ3"/>
<dbReference type="RefSeq" id="WP_009196276.1">
    <property type="nucleotide sequence ID" value="NZ_AODQ01000080.1"/>
</dbReference>
<reference evidence="8 9" key="1">
    <citation type="journal article" date="2013" name="Genome Announc.">
        <title>Draft Genome Sequence of Cesiribacter andamanensis Strain AMV16T, Isolated from a Soil Sample from a Mud Volcano in the Andaman Islands, India.</title>
        <authorList>
            <person name="Shivaji S."/>
            <person name="Ara S."/>
            <person name="Begum Z."/>
            <person name="Srinivas T.N."/>
            <person name="Singh A."/>
            <person name="Kumar Pinnaka A."/>
        </authorList>
    </citation>
    <scope>NUCLEOTIDE SEQUENCE [LARGE SCALE GENOMIC DNA]</scope>
    <source>
        <strain evidence="8 9">AMV16</strain>
    </source>
</reference>
<organism evidence="8 9">
    <name type="scientific">Cesiribacter andamanensis AMV16</name>
    <dbReference type="NCBI Taxonomy" id="1279009"/>
    <lineage>
        <taxon>Bacteria</taxon>
        <taxon>Pseudomonadati</taxon>
        <taxon>Bacteroidota</taxon>
        <taxon>Cytophagia</taxon>
        <taxon>Cytophagales</taxon>
        <taxon>Cesiribacteraceae</taxon>
        <taxon>Cesiribacter</taxon>
    </lineage>
</organism>
<protein>
    <recommendedName>
        <fullName evidence="2">histidine kinase</fullName>
        <ecNumber evidence="2">2.7.13.3</ecNumber>
    </recommendedName>
</protein>
<evidence type="ECO:0000256" key="4">
    <source>
        <dbReference type="ARBA" id="ARBA00022679"/>
    </source>
</evidence>
<dbReference type="PRINTS" id="PR00344">
    <property type="entry name" value="BCTRLSENSOR"/>
</dbReference>
<keyword evidence="9" id="KW-1185">Reference proteome</keyword>
<keyword evidence="3" id="KW-0597">Phosphoprotein</keyword>
<dbReference type="InterPro" id="IPR036097">
    <property type="entry name" value="HisK_dim/P_sf"/>
</dbReference>
<feature type="domain" description="Histidine kinase" evidence="7">
    <location>
        <begin position="71"/>
        <end position="283"/>
    </location>
</feature>
<dbReference type="CDD" id="cd00082">
    <property type="entry name" value="HisKA"/>
    <property type="match status" value="1"/>
</dbReference>
<dbReference type="InterPro" id="IPR003594">
    <property type="entry name" value="HATPase_dom"/>
</dbReference>
<dbReference type="EC" id="2.7.13.3" evidence="2"/>
<dbReference type="InterPro" id="IPR036890">
    <property type="entry name" value="HATPase_C_sf"/>
</dbReference>
<dbReference type="Gene3D" id="1.10.287.130">
    <property type="match status" value="1"/>
</dbReference>
<dbReference type="PANTHER" id="PTHR43711">
    <property type="entry name" value="TWO-COMPONENT HISTIDINE KINASE"/>
    <property type="match status" value="1"/>
</dbReference>
<gene>
    <name evidence="8" type="primary">luxQ_5</name>
    <name evidence="8" type="ORF">ADICEAN_02889</name>
</gene>
<dbReference type="SUPFAM" id="SSF55874">
    <property type="entry name" value="ATPase domain of HSP90 chaperone/DNA topoisomerase II/histidine kinase"/>
    <property type="match status" value="1"/>
</dbReference>
<keyword evidence="6" id="KW-0902">Two-component regulatory system</keyword>
<dbReference type="EMBL" id="AODQ01000080">
    <property type="protein sequence ID" value="EMR01954.1"/>
    <property type="molecule type" value="Genomic_DNA"/>
</dbReference>
<sequence>MKKYNPLLEKQLKKWGPSLEPLLDHISTTYDQFEQDKVAVEAAMIRKAEELLASNEELRKANAELDRFVYSVSHDLRAPIASVLGLIDIAKKEADAGQRQRYMELMQESLLRLDSFIHDIIDYSRNNRLESLPEAIDFEALIEEVASSLRYIPEAYTIDLIKEIALEAPFYTDKSRLKVILTNLVSNAVRYHSPRRHNPYIRLHITANARQAEIVVEDNGIGIEEQYLPRIFDMFFRAHSQSKGSGLGLYIVKETAKKLEGEISVSSVFGEGTTFTLLLPNLLPPNPVLPLAAVRPFN</sequence>
<dbReference type="InterPro" id="IPR004358">
    <property type="entry name" value="Sig_transdc_His_kin-like_C"/>
</dbReference>
<dbReference type="Gene3D" id="3.30.565.10">
    <property type="entry name" value="Histidine kinase-like ATPase, C-terminal domain"/>
    <property type="match status" value="1"/>
</dbReference>
<dbReference type="SMART" id="SM00387">
    <property type="entry name" value="HATPase_c"/>
    <property type="match status" value="1"/>
</dbReference>
<evidence type="ECO:0000256" key="1">
    <source>
        <dbReference type="ARBA" id="ARBA00000085"/>
    </source>
</evidence>
<dbReference type="SMART" id="SM00388">
    <property type="entry name" value="HisKA"/>
    <property type="match status" value="1"/>
</dbReference>
<evidence type="ECO:0000256" key="3">
    <source>
        <dbReference type="ARBA" id="ARBA00022553"/>
    </source>
</evidence>
<name>M7NTZ3_9BACT</name>
<comment type="catalytic activity">
    <reaction evidence="1">
        <text>ATP + protein L-histidine = ADP + protein N-phospho-L-histidine.</text>
        <dbReference type="EC" id="2.7.13.3"/>
    </reaction>
</comment>
<dbReference type="PROSITE" id="PS50109">
    <property type="entry name" value="HIS_KIN"/>
    <property type="match status" value="1"/>
</dbReference>
<comment type="caution">
    <text evidence="8">The sequence shown here is derived from an EMBL/GenBank/DDBJ whole genome shotgun (WGS) entry which is preliminary data.</text>
</comment>
<dbReference type="InterPro" id="IPR005467">
    <property type="entry name" value="His_kinase_dom"/>
</dbReference>
<dbReference type="SUPFAM" id="SSF47384">
    <property type="entry name" value="Homodimeric domain of signal transducing histidine kinase"/>
    <property type="match status" value="1"/>
</dbReference>
<dbReference type="eggNOG" id="COG4251">
    <property type="taxonomic scope" value="Bacteria"/>
</dbReference>
<evidence type="ECO:0000259" key="7">
    <source>
        <dbReference type="PROSITE" id="PS50109"/>
    </source>
</evidence>
<accession>M7NTZ3</accession>
<dbReference type="Pfam" id="PF00512">
    <property type="entry name" value="HisKA"/>
    <property type="match status" value="1"/>
</dbReference>
<dbReference type="Proteomes" id="UP000011910">
    <property type="component" value="Unassembled WGS sequence"/>
</dbReference>
<dbReference type="InterPro" id="IPR003661">
    <property type="entry name" value="HisK_dim/P_dom"/>
</dbReference>
<dbReference type="Pfam" id="PF02518">
    <property type="entry name" value="HATPase_c"/>
    <property type="match status" value="1"/>
</dbReference>
<proteinExistence type="predicted"/>
<dbReference type="InterPro" id="IPR050736">
    <property type="entry name" value="Sensor_HK_Regulatory"/>
</dbReference>
<evidence type="ECO:0000313" key="9">
    <source>
        <dbReference type="Proteomes" id="UP000011910"/>
    </source>
</evidence>
<dbReference type="PANTHER" id="PTHR43711:SF31">
    <property type="entry name" value="HISTIDINE KINASE"/>
    <property type="match status" value="1"/>
</dbReference>
<evidence type="ECO:0000256" key="5">
    <source>
        <dbReference type="ARBA" id="ARBA00022777"/>
    </source>
</evidence>
<evidence type="ECO:0000313" key="8">
    <source>
        <dbReference type="EMBL" id="EMR01954.1"/>
    </source>
</evidence>
<keyword evidence="5 8" id="KW-0418">Kinase</keyword>
<evidence type="ECO:0000256" key="6">
    <source>
        <dbReference type="ARBA" id="ARBA00023012"/>
    </source>
</evidence>
<dbReference type="GO" id="GO:0000155">
    <property type="term" value="F:phosphorelay sensor kinase activity"/>
    <property type="evidence" value="ECO:0007669"/>
    <property type="project" value="InterPro"/>
</dbReference>
<evidence type="ECO:0000256" key="2">
    <source>
        <dbReference type="ARBA" id="ARBA00012438"/>
    </source>
</evidence>